<dbReference type="AlphaFoldDB" id="A0A1U9MAJ1"/>
<accession>A0A1U9MAJ1</accession>
<reference evidence="1 2" key="1">
    <citation type="submission" date="2016-11" db="EMBL/GenBank/DDBJ databases">
        <title>Comparative genomics of Bartonella apis.</title>
        <authorList>
            <person name="Engel P."/>
        </authorList>
    </citation>
    <scope>NUCLEOTIDE SEQUENCE [LARGE SCALE GENOMIC DNA]</scope>
    <source>
        <strain evidence="1 2">BBC0178</strain>
    </source>
</reference>
<proteinExistence type="predicted"/>
<sequence length="31" mass="3679">MKKTFYARLGIGVYLRMLNFEQFLANVLKVD</sequence>
<dbReference type="Proteomes" id="UP000189660">
    <property type="component" value="Chromosome"/>
</dbReference>
<name>A0A1U9MAJ1_9HYPH</name>
<gene>
    <name evidence="1" type="ORF">BBC0178_010390</name>
</gene>
<keyword evidence="2" id="KW-1185">Reference proteome</keyword>
<evidence type="ECO:0000313" key="2">
    <source>
        <dbReference type="Proteomes" id="UP000189660"/>
    </source>
</evidence>
<evidence type="ECO:0000313" key="1">
    <source>
        <dbReference type="EMBL" id="AQT42522.1"/>
    </source>
</evidence>
<organism evidence="1 2">
    <name type="scientific">Bartonella apihabitans</name>
    <dbReference type="NCBI Taxonomy" id="2750929"/>
    <lineage>
        <taxon>Bacteria</taxon>
        <taxon>Pseudomonadati</taxon>
        <taxon>Pseudomonadota</taxon>
        <taxon>Alphaproteobacteria</taxon>
        <taxon>Hyphomicrobiales</taxon>
        <taxon>Bartonellaceae</taxon>
        <taxon>Bartonella</taxon>
    </lineage>
</organism>
<protein>
    <submittedName>
        <fullName evidence="1">Uncharacterized protein</fullName>
    </submittedName>
</protein>
<dbReference type="EMBL" id="CP015820">
    <property type="protein sequence ID" value="AQT42522.1"/>
    <property type="molecule type" value="Genomic_DNA"/>
</dbReference>
<dbReference type="KEGG" id="bapa:BBC0178_010390"/>